<reference evidence="8" key="1">
    <citation type="journal article" date="2014" name="Genome Announc.">
        <title>Genome sequence of the yeast Cyberlindnera fabianii (Hansenula fabianii).</title>
        <authorList>
            <person name="Freel K.C."/>
            <person name="Sarilar V."/>
            <person name="Neuveglise C."/>
            <person name="Devillers H."/>
            <person name="Friedrich A."/>
            <person name="Schacherer J."/>
        </authorList>
    </citation>
    <scope>NUCLEOTIDE SEQUENCE</scope>
    <source>
        <strain evidence="8">YJS4271</strain>
    </source>
</reference>
<sequence>MKPHTMLSRLVVAVLAASSAVSAITAEEFNAQLAQVDQAFASRGPSLEILSQYDALLRDTPEGLDEAGRMVLLAKVHYKKAIISLSLGKESQAMQDFEISLGLNPSNEGVKKNLLGLIVKYGQREKLENIKRHMPEDDPLLKDTLEKIHIIDGLSRSGDKEKLSEAIQLAPFDTSLREKRIALTQEAIKSTSDSNEQAALFANIADDLDIITKVNPTTNSENWNRLSDIYLFALGEYTNSLTANKKCLHYNMDFETCKKNSKFLNKYSTILTHLATHHRYFQHIQSEQQDNEAHQLEEMDFKDLSTRLTDKGHFLKIRRENEKFDTNLAYIISKSDSFNKQYSIKGNKFEDTVFETLAMHSLLRHDSKSFKKYATRSPKDSLARRLNVIDGLIHEKSFEQAQQEINGCPTNMKESTFLKSRIEKIQAHISQKQQQQRRQQYHQQQQHQRQQHQQQRSQSPPKNDYYKILGVPRNADDGAIKKAYREMTKQFHPDKYKGDMTQEEVEAKMTEINHAYEVLSDEQKRKDYDAGHDPNDPESQKPGGHGGAGFGGHPFHGAQFRQSGGSGGNPFGGFNFNFGGQQFGGMRSGGPRFGSSSKKGSFSFKKNKAH</sequence>
<feature type="compositionally biased region" description="Gly residues" evidence="5">
    <location>
        <begin position="543"/>
        <end position="554"/>
    </location>
</feature>
<dbReference type="EMBL" id="LK052903">
    <property type="protein sequence ID" value="CDR45432.1"/>
    <property type="molecule type" value="Genomic_DNA"/>
</dbReference>
<dbReference type="VEuPathDB" id="FungiDB:BON22_1108"/>
<evidence type="ECO:0000256" key="5">
    <source>
        <dbReference type="SAM" id="MobiDB-lite"/>
    </source>
</evidence>
<dbReference type="Gene3D" id="1.10.287.110">
    <property type="entry name" value="DnaJ domain"/>
    <property type="match status" value="1"/>
</dbReference>
<evidence type="ECO:0000256" key="1">
    <source>
        <dbReference type="ARBA" id="ARBA00004240"/>
    </source>
</evidence>
<dbReference type="PROSITE" id="PS50005">
    <property type="entry name" value="TPR"/>
    <property type="match status" value="1"/>
</dbReference>
<evidence type="ECO:0000313" key="8">
    <source>
        <dbReference type="EMBL" id="CDR45432.1"/>
    </source>
</evidence>
<evidence type="ECO:0000256" key="3">
    <source>
        <dbReference type="ARBA" id="ARBA00022824"/>
    </source>
</evidence>
<dbReference type="PANTHER" id="PTHR44140">
    <property type="entry name" value="LD25575P"/>
    <property type="match status" value="1"/>
</dbReference>
<feature type="region of interest" description="Disordered" evidence="5">
    <location>
        <begin position="427"/>
        <end position="469"/>
    </location>
</feature>
<evidence type="ECO:0000256" key="2">
    <source>
        <dbReference type="ARBA" id="ARBA00022729"/>
    </source>
</evidence>
<evidence type="ECO:0000256" key="4">
    <source>
        <dbReference type="PROSITE-ProRule" id="PRU00339"/>
    </source>
</evidence>
<accession>A0A061BC19</accession>
<organism evidence="8">
    <name type="scientific">Cyberlindnera fabianii</name>
    <name type="common">Yeast</name>
    <name type="synonym">Hansenula fabianii</name>
    <dbReference type="NCBI Taxonomy" id="36022"/>
    <lineage>
        <taxon>Eukaryota</taxon>
        <taxon>Fungi</taxon>
        <taxon>Dikarya</taxon>
        <taxon>Ascomycota</taxon>
        <taxon>Saccharomycotina</taxon>
        <taxon>Saccharomycetes</taxon>
        <taxon>Phaffomycetales</taxon>
        <taxon>Phaffomycetaceae</taxon>
        <taxon>Cyberlindnera</taxon>
    </lineage>
</organism>
<feature type="domain" description="J" evidence="7">
    <location>
        <begin position="464"/>
        <end position="532"/>
    </location>
</feature>
<name>A0A061BC19_CYBFA</name>
<evidence type="ECO:0000259" key="7">
    <source>
        <dbReference type="PROSITE" id="PS50076"/>
    </source>
</evidence>
<keyword evidence="2 6" id="KW-0732">Signal</keyword>
<dbReference type="SUPFAM" id="SSF48452">
    <property type="entry name" value="TPR-like"/>
    <property type="match status" value="1"/>
</dbReference>
<evidence type="ECO:0000256" key="6">
    <source>
        <dbReference type="SAM" id="SignalP"/>
    </source>
</evidence>
<dbReference type="Gene3D" id="1.25.40.10">
    <property type="entry name" value="Tetratricopeptide repeat domain"/>
    <property type="match status" value="1"/>
</dbReference>
<feature type="compositionally biased region" description="Gly residues" evidence="5">
    <location>
        <begin position="581"/>
        <end position="592"/>
    </location>
</feature>
<dbReference type="GO" id="GO:0005783">
    <property type="term" value="C:endoplasmic reticulum"/>
    <property type="evidence" value="ECO:0007669"/>
    <property type="project" value="UniProtKB-SubCell"/>
</dbReference>
<dbReference type="GO" id="GO:0051087">
    <property type="term" value="F:protein-folding chaperone binding"/>
    <property type="evidence" value="ECO:0007669"/>
    <property type="project" value="TreeGrafter"/>
</dbReference>
<dbReference type="SMART" id="SM00271">
    <property type="entry name" value="DnaJ"/>
    <property type="match status" value="1"/>
</dbReference>
<feature type="region of interest" description="Disordered" evidence="5">
    <location>
        <begin position="519"/>
        <end position="610"/>
    </location>
</feature>
<keyword evidence="4" id="KW-0802">TPR repeat</keyword>
<dbReference type="PROSITE" id="PS50076">
    <property type="entry name" value="DNAJ_2"/>
    <property type="match status" value="1"/>
</dbReference>
<dbReference type="InterPro" id="IPR019734">
    <property type="entry name" value="TPR_rpt"/>
</dbReference>
<dbReference type="SUPFAM" id="SSF46565">
    <property type="entry name" value="Chaperone J-domain"/>
    <property type="match status" value="1"/>
</dbReference>
<dbReference type="PRINTS" id="PR00625">
    <property type="entry name" value="JDOMAIN"/>
</dbReference>
<proteinExistence type="predicted"/>
<feature type="repeat" description="TPR" evidence="4">
    <location>
        <begin position="74"/>
        <end position="107"/>
    </location>
</feature>
<feature type="compositionally biased region" description="Basic and acidic residues" evidence="5">
    <location>
        <begin position="521"/>
        <end position="539"/>
    </location>
</feature>
<dbReference type="InterPro" id="IPR036869">
    <property type="entry name" value="J_dom_sf"/>
</dbReference>
<dbReference type="InterPro" id="IPR051727">
    <property type="entry name" value="DnaJ_C3_Co-chaperones"/>
</dbReference>
<dbReference type="InterPro" id="IPR001623">
    <property type="entry name" value="DnaJ_domain"/>
</dbReference>
<feature type="compositionally biased region" description="Low complexity" evidence="5">
    <location>
        <begin position="593"/>
        <end position="604"/>
    </location>
</feature>
<feature type="compositionally biased region" description="Low complexity" evidence="5">
    <location>
        <begin position="430"/>
        <end position="459"/>
    </location>
</feature>
<dbReference type="GO" id="GO:0034975">
    <property type="term" value="P:protein folding in endoplasmic reticulum"/>
    <property type="evidence" value="ECO:0007669"/>
    <property type="project" value="TreeGrafter"/>
</dbReference>
<protein>
    <submittedName>
        <fullName evidence="8">CYFA0S18e01662g1_1</fullName>
    </submittedName>
</protein>
<dbReference type="CDD" id="cd06257">
    <property type="entry name" value="DnaJ"/>
    <property type="match status" value="1"/>
</dbReference>
<keyword evidence="3" id="KW-0256">Endoplasmic reticulum</keyword>
<gene>
    <name evidence="8" type="ORF">CYFA0S_18e01662g</name>
</gene>
<dbReference type="AlphaFoldDB" id="A0A061BC19"/>
<dbReference type="OrthoDB" id="1726119at2759"/>
<comment type="subcellular location">
    <subcellularLocation>
        <location evidence="1">Endoplasmic reticulum</location>
    </subcellularLocation>
</comment>
<feature type="chain" id="PRO_5001599328" evidence="6">
    <location>
        <begin position="27"/>
        <end position="610"/>
    </location>
</feature>
<dbReference type="GO" id="GO:0051787">
    <property type="term" value="F:misfolded protein binding"/>
    <property type="evidence" value="ECO:0007669"/>
    <property type="project" value="TreeGrafter"/>
</dbReference>
<dbReference type="PANTHER" id="PTHR44140:SF2">
    <property type="entry name" value="LD25575P"/>
    <property type="match status" value="1"/>
</dbReference>
<dbReference type="Pfam" id="PF00226">
    <property type="entry name" value="DnaJ"/>
    <property type="match status" value="1"/>
</dbReference>
<dbReference type="InterPro" id="IPR011990">
    <property type="entry name" value="TPR-like_helical_dom_sf"/>
</dbReference>
<feature type="signal peptide" evidence="6">
    <location>
        <begin position="1"/>
        <end position="26"/>
    </location>
</feature>
<dbReference type="PhylomeDB" id="A0A061BC19"/>